<dbReference type="PANTHER" id="PTHR30466:SF11">
    <property type="entry name" value="FLAVIN-DEPENDENT MONOOXYGENASE, REDUCTASE SUBUNIT HSAB"/>
    <property type="match status" value="1"/>
</dbReference>
<dbReference type="SUPFAM" id="SSF50475">
    <property type="entry name" value="FMN-binding split barrel"/>
    <property type="match status" value="1"/>
</dbReference>
<evidence type="ECO:0000259" key="3">
    <source>
        <dbReference type="SMART" id="SM00903"/>
    </source>
</evidence>
<protein>
    <submittedName>
        <fullName evidence="4">Oxidoreductase</fullName>
    </submittedName>
</protein>
<evidence type="ECO:0000313" key="5">
    <source>
        <dbReference type="Proteomes" id="UP001157126"/>
    </source>
</evidence>
<reference evidence="5" key="1">
    <citation type="journal article" date="2019" name="Int. J. Syst. Evol. Microbiol.">
        <title>The Global Catalogue of Microorganisms (GCM) 10K type strain sequencing project: providing services to taxonomists for standard genome sequencing and annotation.</title>
        <authorList>
            <consortium name="The Broad Institute Genomics Platform"/>
            <consortium name="The Broad Institute Genome Sequencing Center for Infectious Disease"/>
            <person name="Wu L."/>
            <person name="Ma J."/>
        </authorList>
    </citation>
    <scope>NUCLEOTIDE SEQUENCE [LARGE SCALE GENOMIC DNA]</scope>
    <source>
        <strain evidence="5">NBRC 113072</strain>
    </source>
</reference>
<keyword evidence="5" id="KW-1185">Reference proteome</keyword>
<feature type="domain" description="Flavin reductase like" evidence="3">
    <location>
        <begin position="21"/>
        <end position="163"/>
    </location>
</feature>
<accession>A0ABQ6ILX0</accession>
<evidence type="ECO:0000256" key="1">
    <source>
        <dbReference type="ARBA" id="ARBA00008898"/>
    </source>
</evidence>
<comment type="similarity">
    <text evidence="1">Belongs to the non-flavoprotein flavin reductase family.</text>
</comment>
<dbReference type="InterPro" id="IPR012349">
    <property type="entry name" value="Split_barrel_FMN-bd"/>
</dbReference>
<dbReference type="PANTHER" id="PTHR30466">
    <property type="entry name" value="FLAVIN REDUCTASE"/>
    <property type="match status" value="1"/>
</dbReference>
<dbReference type="EMBL" id="BSUO01000001">
    <property type="protein sequence ID" value="GMA38101.1"/>
    <property type="molecule type" value="Genomic_DNA"/>
</dbReference>
<dbReference type="SMART" id="SM00903">
    <property type="entry name" value="Flavin_Reduct"/>
    <property type="match status" value="1"/>
</dbReference>
<evidence type="ECO:0000256" key="2">
    <source>
        <dbReference type="ARBA" id="ARBA00023002"/>
    </source>
</evidence>
<keyword evidence="2" id="KW-0560">Oxidoreductase</keyword>
<dbReference type="InterPro" id="IPR050268">
    <property type="entry name" value="NADH-dep_flavin_reductase"/>
</dbReference>
<comment type="caution">
    <text evidence="4">The sequence shown here is derived from an EMBL/GenBank/DDBJ whole genome shotgun (WGS) entry which is preliminary data.</text>
</comment>
<dbReference type="Pfam" id="PF01613">
    <property type="entry name" value="Flavin_Reduct"/>
    <property type="match status" value="1"/>
</dbReference>
<organism evidence="4 5">
    <name type="scientific">Mobilicoccus caccae</name>
    <dbReference type="NCBI Taxonomy" id="1859295"/>
    <lineage>
        <taxon>Bacteria</taxon>
        <taxon>Bacillati</taxon>
        <taxon>Actinomycetota</taxon>
        <taxon>Actinomycetes</taxon>
        <taxon>Micrococcales</taxon>
        <taxon>Dermatophilaceae</taxon>
        <taxon>Mobilicoccus</taxon>
    </lineage>
</organism>
<dbReference type="RefSeq" id="WP_284302205.1">
    <property type="nucleotide sequence ID" value="NZ_BSUO01000001.1"/>
</dbReference>
<dbReference type="InterPro" id="IPR002563">
    <property type="entry name" value="Flavin_Rdtase-like_dom"/>
</dbReference>
<evidence type="ECO:0000313" key="4">
    <source>
        <dbReference type="EMBL" id="GMA38101.1"/>
    </source>
</evidence>
<proteinExistence type="inferred from homology"/>
<gene>
    <name evidence="4" type="ORF">GCM10025883_01460</name>
</gene>
<dbReference type="Gene3D" id="2.30.110.10">
    <property type="entry name" value="Electron Transport, Fmn-binding Protein, Chain A"/>
    <property type="match status" value="1"/>
</dbReference>
<name>A0ABQ6ILX0_9MICO</name>
<sequence>MTVNHAPTRTAPGPEAMRHALAAFPTGIALVAAQVEGRTVGMLANSFASVSLDPPLVSIAFARTSTTWPVLRRADRWGISVIGADDAQSVAALSRPASTRFDDVPAEIAVDGSVLLSDAAATFTVQRHAEVAAGDHVLTLLRVLDLHRDTSLPLVFHGSALRRLAD</sequence>
<dbReference type="Proteomes" id="UP001157126">
    <property type="component" value="Unassembled WGS sequence"/>
</dbReference>